<dbReference type="EC" id="2.1.1.100" evidence="5"/>
<keyword evidence="3" id="KW-1133">Transmembrane helix</keyword>
<evidence type="ECO:0000256" key="3">
    <source>
        <dbReference type="ARBA" id="ARBA00022989"/>
    </source>
</evidence>
<accession>A0A5C3F2I3</accession>
<protein>
    <recommendedName>
        <fullName evidence="5">Protein-S-isoprenylcysteine O-methyltransferase</fullName>
        <ecNumber evidence="5">2.1.1.100</ecNumber>
    </recommendedName>
</protein>
<dbReference type="Proteomes" id="UP000323386">
    <property type="component" value="Unassembled WGS sequence"/>
</dbReference>
<sequence length="201" mass="21926">MNLLEQCRSTLWAPTMSCRPSDWAHAVLLVVSTIYSTQGLLPPHAASKSERWKRDWLAPTASVAPYAARALLVSASIFQAYTVVLLKPGVTWSGRTQLLNAVCCLTSCFGGWLRLRCYRELGRFFTFAIGIRKEHKVIQTGPYRYVRHPSYTALSILLLSQALVHLAASPAAGLLELQQRLVLTAGACLGPAVLFGAAAPS</sequence>
<reference evidence="6 7" key="1">
    <citation type="submission" date="2018-03" db="EMBL/GenBank/DDBJ databases">
        <authorList>
            <person name="Guldener U."/>
        </authorList>
    </citation>
    <scope>NUCLEOTIDE SEQUENCE [LARGE SCALE GENOMIC DNA]</scope>
    <source>
        <strain evidence="6 7">DAOM196992</strain>
    </source>
</reference>
<dbReference type="AlphaFoldDB" id="A0A5C3F2I3"/>
<keyword evidence="7" id="KW-1185">Reference proteome</keyword>
<evidence type="ECO:0000256" key="4">
    <source>
        <dbReference type="ARBA" id="ARBA00023136"/>
    </source>
</evidence>
<dbReference type="Pfam" id="PF04140">
    <property type="entry name" value="ICMT"/>
    <property type="match status" value="1"/>
</dbReference>
<evidence type="ECO:0000256" key="1">
    <source>
        <dbReference type="ARBA" id="ARBA00004141"/>
    </source>
</evidence>
<comment type="catalytic activity">
    <reaction evidence="5">
        <text>[protein]-C-terminal S-[(2E,6E)-farnesyl]-L-cysteine + S-adenosyl-L-methionine = [protein]-C-terminal S-[(2E,6E)-farnesyl]-L-cysteine methyl ester + S-adenosyl-L-homocysteine</text>
        <dbReference type="Rhea" id="RHEA:21672"/>
        <dbReference type="Rhea" id="RHEA-COMP:12125"/>
        <dbReference type="Rhea" id="RHEA-COMP:12126"/>
        <dbReference type="ChEBI" id="CHEBI:57856"/>
        <dbReference type="ChEBI" id="CHEBI:59789"/>
        <dbReference type="ChEBI" id="CHEBI:90510"/>
        <dbReference type="ChEBI" id="CHEBI:90511"/>
        <dbReference type="EC" id="2.1.1.100"/>
    </reaction>
</comment>
<comment type="subcellular location">
    <subcellularLocation>
        <location evidence="5">Endoplasmic reticulum membrane</location>
        <topology evidence="5">Multi-pass membrane protein</topology>
    </subcellularLocation>
    <subcellularLocation>
        <location evidence="1">Membrane</location>
        <topology evidence="1">Multi-pass membrane protein</topology>
    </subcellularLocation>
</comment>
<dbReference type="Gene3D" id="1.20.120.1630">
    <property type="match status" value="1"/>
</dbReference>
<dbReference type="EMBL" id="OOIP01000011">
    <property type="protein sequence ID" value="SPO38694.1"/>
    <property type="molecule type" value="Genomic_DNA"/>
</dbReference>
<name>A0A5C3F2I3_9BASI</name>
<gene>
    <name evidence="6" type="ORF">PSFLO_04173</name>
</gene>
<dbReference type="GO" id="GO:0032259">
    <property type="term" value="P:methylation"/>
    <property type="evidence" value="ECO:0007669"/>
    <property type="project" value="UniProtKB-KW"/>
</dbReference>
<organism evidence="6 7">
    <name type="scientific">Pseudozyma flocculosa</name>
    <dbReference type="NCBI Taxonomy" id="84751"/>
    <lineage>
        <taxon>Eukaryota</taxon>
        <taxon>Fungi</taxon>
        <taxon>Dikarya</taxon>
        <taxon>Basidiomycota</taxon>
        <taxon>Ustilaginomycotina</taxon>
        <taxon>Ustilaginomycetes</taxon>
        <taxon>Ustilaginales</taxon>
        <taxon>Ustilaginaceae</taxon>
        <taxon>Pseudozyma</taxon>
    </lineage>
</organism>
<keyword evidence="5" id="KW-0949">S-adenosyl-L-methionine</keyword>
<dbReference type="GO" id="GO:0004671">
    <property type="term" value="F:protein C-terminal S-isoprenylcysteine carboxyl O-methyltransferase activity"/>
    <property type="evidence" value="ECO:0007669"/>
    <property type="project" value="UniProtKB-EC"/>
</dbReference>
<dbReference type="OrthoDB" id="422086at2759"/>
<dbReference type="InterPro" id="IPR007269">
    <property type="entry name" value="ICMT_MeTrfase"/>
</dbReference>
<keyword evidence="5" id="KW-0256">Endoplasmic reticulum</keyword>
<keyword evidence="5" id="KW-0808">Transferase</keyword>
<keyword evidence="5" id="KW-0489">Methyltransferase</keyword>
<evidence type="ECO:0000313" key="7">
    <source>
        <dbReference type="Proteomes" id="UP000323386"/>
    </source>
</evidence>
<evidence type="ECO:0000313" key="6">
    <source>
        <dbReference type="EMBL" id="SPO38694.1"/>
    </source>
</evidence>
<keyword evidence="2" id="KW-0812">Transmembrane</keyword>
<evidence type="ECO:0000256" key="2">
    <source>
        <dbReference type="ARBA" id="ARBA00022692"/>
    </source>
</evidence>
<proteinExistence type="inferred from homology"/>
<keyword evidence="4" id="KW-0472">Membrane</keyword>
<comment type="similarity">
    <text evidence="5">Belongs to the class VI-like SAM-binding methyltransferase superfamily. Isoprenylcysteine carboxyl methyltransferase family.</text>
</comment>
<dbReference type="GO" id="GO:0005789">
    <property type="term" value="C:endoplasmic reticulum membrane"/>
    <property type="evidence" value="ECO:0007669"/>
    <property type="project" value="UniProtKB-SubCell"/>
</dbReference>
<evidence type="ECO:0000256" key="5">
    <source>
        <dbReference type="RuleBase" id="RU362022"/>
    </source>
</evidence>